<sequence>MSQIVHRIDQQIISGVVNRHHQWFQYYYELKAAVAALMDGEREYDIRCNTFYGLEELGRYHGVCRVYPIPQGIYRSSRRFADKPTAKTAPPRYPLLMEWGFVLDRKVVSAKAFVSAYETGMKARGRPLSPGYMAVKEFAMMSEPPNYLAITDHLGIKSVIRITFNMNYEG</sequence>
<proteinExistence type="predicted"/>
<name>A0A248XD32_9CAUD</name>
<organism evidence="1 2">
    <name type="scientific">Klebsiella phage YMC15/11/N53_KPN_BP</name>
    <dbReference type="NCBI Taxonomy" id="2026101"/>
    <lineage>
        <taxon>Viruses</taxon>
        <taxon>Duplodnaviria</taxon>
        <taxon>Heunggongvirae</taxon>
        <taxon>Uroviricota</taxon>
        <taxon>Caudoviricetes</taxon>
        <taxon>Casjensviridae</taxon>
        <taxon>Yonseivirus</taxon>
        <taxon>Yonseivirus N137</taxon>
    </lineage>
</organism>
<dbReference type="EMBL" id="MF476924">
    <property type="protein sequence ID" value="ASW27595.1"/>
    <property type="molecule type" value="Genomic_DNA"/>
</dbReference>
<protein>
    <submittedName>
        <fullName evidence="1">Uncharacterized protein</fullName>
    </submittedName>
</protein>
<evidence type="ECO:0000313" key="2">
    <source>
        <dbReference type="Proteomes" id="UP000223139"/>
    </source>
</evidence>
<reference evidence="1 2" key="1">
    <citation type="submission" date="2017-07" db="EMBL/GenBank/DDBJ databases">
        <title>Complete Genome Sequence of the Klebsiella phage YMC15/11/N53_KPN_BP.</title>
        <authorList>
            <person name="Jeon J."/>
            <person name="Yong D."/>
            <person name="Lee K."/>
        </authorList>
    </citation>
    <scope>NUCLEOTIDE SEQUENCE [LARGE SCALE GENOMIC DNA]</scope>
</reference>
<accession>A0A248XD32</accession>
<dbReference type="Proteomes" id="UP000223139">
    <property type="component" value="Segment"/>
</dbReference>
<evidence type="ECO:0000313" key="1">
    <source>
        <dbReference type="EMBL" id="ASW27595.1"/>
    </source>
</evidence>
<gene>
    <name evidence="1" type="ORF">KPNN53_054</name>
</gene>